<protein>
    <submittedName>
        <fullName evidence="1">Uncharacterized protein</fullName>
    </submittedName>
</protein>
<gene>
    <name evidence="1" type="ORF">BC952_2674</name>
</gene>
<organism evidence="1 2">
    <name type="scientific">Flavobacterium limicola</name>
    <dbReference type="NCBI Taxonomy" id="180441"/>
    <lineage>
        <taxon>Bacteria</taxon>
        <taxon>Pseudomonadati</taxon>
        <taxon>Bacteroidota</taxon>
        <taxon>Flavobacteriia</taxon>
        <taxon>Flavobacteriales</taxon>
        <taxon>Flavobacteriaceae</taxon>
        <taxon>Flavobacterium</taxon>
    </lineage>
</organism>
<name>A0A495RSS3_9FLAO</name>
<accession>A0A495RSS3</accession>
<proteinExistence type="predicted"/>
<dbReference type="EMBL" id="RBXA01000004">
    <property type="protein sequence ID" value="RKS90294.1"/>
    <property type="molecule type" value="Genomic_DNA"/>
</dbReference>
<dbReference type="Proteomes" id="UP000280091">
    <property type="component" value="Unassembled WGS sequence"/>
</dbReference>
<dbReference type="AlphaFoldDB" id="A0A495RSS3"/>
<reference evidence="1 2" key="1">
    <citation type="submission" date="2018-10" db="EMBL/GenBank/DDBJ databases">
        <title>Genomic Encyclopedia of Archaeal and Bacterial Type Strains, Phase II (KMG-II): from individual species to whole genera.</title>
        <authorList>
            <person name="Goeker M."/>
        </authorList>
    </citation>
    <scope>NUCLEOTIDE SEQUENCE [LARGE SCALE GENOMIC DNA]</scope>
    <source>
        <strain evidence="1 2">DSM 15094</strain>
    </source>
</reference>
<sequence length="36" mass="4141">MKFLIHRLSVLNNRLTVALEVISAVFATNTFVDFIF</sequence>
<evidence type="ECO:0000313" key="1">
    <source>
        <dbReference type="EMBL" id="RKS90294.1"/>
    </source>
</evidence>
<evidence type="ECO:0000313" key="2">
    <source>
        <dbReference type="Proteomes" id="UP000280091"/>
    </source>
</evidence>
<comment type="caution">
    <text evidence="1">The sequence shown here is derived from an EMBL/GenBank/DDBJ whole genome shotgun (WGS) entry which is preliminary data.</text>
</comment>
<keyword evidence="2" id="KW-1185">Reference proteome</keyword>